<organism evidence="2 3">
    <name type="scientific">Pyronema omphalodes (strain CBS 100304)</name>
    <name type="common">Pyronema confluens</name>
    <dbReference type="NCBI Taxonomy" id="1076935"/>
    <lineage>
        <taxon>Eukaryota</taxon>
        <taxon>Fungi</taxon>
        <taxon>Dikarya</taxon>
        <taxon>Ascomycota</taxon>
        <taxon>Pezizomycotina</taxon>
        <taxon>Pezizomycetes</taxon>
        <taxon>Pezizales</taxon>
        <taxon>Pyronemataceae</taxon>
        <taxon>Pyronema</taxon>
    </lineage>
</organism>
<dbReference type="EMBL" id="HF935256">
    <property type="protein sequence ID" value="CCX05500.1"/>
    <property type="molecule type" value="Genomic_DNA"/>
</dbReference>
<keyword evidence="3" id="KW-1185">Reference proteome</keyword>
<protein>
    <submittedName>
        <fullName evidence="2">Uncharacterized protein</fullName>
    </submittedName>
</protein>
<sequence>MFTNITIMPTDPRDPLNSLSTDSVRVYSLYSQSEVSANAAIVVRRRGLVFSAPKLKLAKQDKEAKETKEAEETKDEQDQEQEQKLNEGENKENEVNNKRGVQYYCAGNGVEDLMIRSRL</sequence>
<evidence type="ECO:0000256" key="1">
    <source>
        <dbReference type="SAM" id="MobiDB-lite"/>
    </source>
</evidence>
<feature type="compositionally biased region" description="Basic and acidic residues" evidence="1">
    <location>
        <begin position="81"/>
        <end position="97"/>
    </location>
</feature>
<name>U4L652_PYROM</name>
<evidence type="ECO:0000313" key="2">
    <source>
        <dbReference type="EMBL" id="CCX05500.1"/>
    </source>
</evidence>
<dbReference type="AlphaFoldDB" id="U4L652"/>
<feature type="region of interest" description="Disordered" evidence="1">
    <location>
        <begin position="59"/>
        <end position="99"/>
    </location>
</feature>
<dbReference type="Proteomes" id="UP000018144">
    <property type="component" value="Unassembled WGS sequence"/>
</dbReference>
<evidence type="ECO:0000313" key="3">
    <source>
        <dbReference type="Proteomes" id="UP000018144"/>
    </source>
</evidence>
<reference evidence="2 3" key="1">
    <citation type="journal article" date="2013" name="PLoS Genet.">
        <title>The genome and development-dependent transcriptomes of Pyronema confluens: a window into fungal evolution.</title>
        <authorList>
            <person name="Traeger S."/>
            <person name="Altegoer F."/>
            <person name="Freitag M."/>
            <person name="Gabaldon T."/>
            <person name="Kempken F."/>
            <person name="Kumar A."/>
            <person name="Marcet-Houben M."/>
            <person name="Poggeler S."/>
            <person name="Stajich J.E."/>
            <person name="Nowrousian M."/>
        </authorList>
    </citation>
    <scope>NUCLEOTIDE SEQUENCE [LARGE SCALE GENOMIC DNA]</scope>
    <source>
        <strain evidence="3">CBS 100304</strain>
        <tissue evidence="2">Vegetative mycelium</tissue>
    </source>
</reference>
<accession>U4L652</accession>
<feature type="compositionally biased region" description="Basic and acidic residues" evidence="1">
    <location>
        <begin position="59"/>
        <end position="71"/>
    </location>
</feature>
<proteinExistence type="predicted"/>
<gene>
    <name evidence="2" type="ORF">PCON_05087</name>
</gene>